<evidence type="ECO:0000256" key="1">
    <source>
        <dbReference type="SAM" id="Phobius"/>
    </source>
</evidence>
<feature type="transmembrane region" description="Helical" evidence="1">
    <location>
        <begin position="12"/>
        <end position="30"/>
    </location>
</feature>
<organism evidence="2 3">
    <name type="scientific">Populus deltoides</name>
    <name type="common">Eastern poplar</name>
    <name type="synonym">Eastern cottonwood</name>
    <dbReference type="NCBI Taxonomy" id="3696"/>
    <lineage>
        <taxon>Eukaryota</taxon>
        <taxon>Viridiplantae</taxon>
        <taxon>Streptophyta</taxon>
        <taxon>Embryophyta</taxon>
        <taxon>Tracheophyta</taxon>
        <taxon>Spermatophyta</taxon>
        <taxon>Magnoliopsida</taxon>
        <taxon>eudicotyledons</taxon>
        <taxon>Gunneridae</taxon>
        <taxon>Pentapetalae</taxon>
        <taxon>rosids</taxon>
        <taxon>fabids</taxon>
        <taxon>Malpighiales</taxon>
        <taxon>Salicaceae</taxon>
        <taxon>Saliceae</taxon>
        <taxon>Populus</taxon>
    </lineage>
</organism>
<gene>
    <name evidence="2" type="ORF">H0E87_028318</name>
</gene>
<keyword evidence="1" id="KW-0812">Transmembrane</keyword>
<comment type="caution">
    <text evidence="2">The sequence shown here is derived from an EMBL/GenBank/DDBJ whole genome shotgun (WGS) entry which is preliminary data.</text>
</comment>
<dbReference type="Proteomes" id="UP000807159">
    <property type="component" value="Chromosome 17"/>
</dbReference>
<protein>
    <submittedName>
        <fullName evidence="2">Uncharacterized protein</fullName>
    </submittedName>
</protein>
<name>A0A8T2WVR6_POPDE</name>
<evidence type="ECO:0000313" key="2">
    <source>
        <dbReference type="EMBL" id="KAH8483857.1"/>
    </source>
</evidence>
<proteinExistence type="predicted"/>
<keyword evidence="1" id="KW-0472">Membrane</keyword>
<reference evidence="2" key="1">
    <citation type="journal article" date="2021" name="J. Hered.">
        <title>Genome Assembly of Salicaceae Populus deltoides (Eastern Cottonwood) I-69 Based on Nanopore Sequencing and Hi-C Technologies.</title>
        <authorList>
            <person name="Bai S."/>
            <person name="Wu H."/>
            <person name="Zhang J."/>
            <person name="Pan Z."/>
            <person name="Zhao W."/>
            <person name="Li Z."/>
            <person name="Tong C."/>
        </authorList>
    </citation>
    <scope>NUCLEOTIDE SEQUENCE</scope>
    <source>
        <tissue evidence="2">Leaf</tissue>
    </source>
</reference>
<keyword evidence="3" id="KW-1185">Reference proteome</keyword>
<keyword evidence="1" id="KW-1133">Transmembrane helix</keyword>
<feature type="transmembrane region" description="Helical" evidence="1">
    <location>
        <begin position="54"/>
        <end position="75"/>
    </location>
</feature>
<dbReference type="EMBL" id="JACEGQ020000017">
    <property type="protein sequence ID" value="KAH8483857.1"/>
    <property type="molecule type" value="Genomic_DNA"/>
</dbReference>
<sequence>MSLPTFHQRVSLRLWLVKGVFFTTWALRYLPLMCQDTVSLHQFRVLPRIPQLQLLWNLSKLLVMMPLLVGLWWSLRENPRSTSATPPKGRKCLQLQLCTMSQRSDVPSDCAGVVNSLGTGTVVDAGVDLGATPSMAPPILEDDFLATTPSNIPPLGELVNHNRKLLI</sequence>
<accession>A0A8T2WVR6</accession>
<evidence type="ECO:0000313" key="3">
    <source>
        <dbReference type="Proteomes" id="UP000807159"/>
    </source>
</evidence>
<dbReference type="AlphaFoldDB" id="A0A8T2WVR6"/>